<geneLocation type="mitochondrion" evidence="5"/>
<dbReference type="HAMAP" id="MF_01310">
    <property type="entry name" value="Ribosomal_uS11"/>
    <property type="match status" value="1"/>
</dbReference>
<name>A0A1Z1XA84_9FLOR</name>
<dbReference type="GO" id="GO:0003735">
    <property type="term" value="F:structural constituent of ribosome"/>
    <property type="evidence" value="ECO:0007669"/>
    <property type="project" value="InterPro"/>
</dbReference>
<dbReference type="GO" id="GO:0006412">
    <property type="term" value="P:translation"/>
    <property type="evidence" value="ECO:0007669"/>
    <property type="project" value="InterPro"/>
</dbReference>
<accession>A0A1Z1XA84</accession>
<dbReference type="InterPro" id="IPR001971">
    <property type="entry name" value="Ribosomal_uS11"/>
</dbReference>
<reference evidence="5" key="1">
    <citation type="journal article" date="2017" name="Sci. Rep.">
        <title>Origin and evolutionary history of freshwater Rhodophyta: further insights based on phylogenomic evidence.</title>
        <authorList>
            <person name="Nan F."/>
            <person name="Feng J."/>
            <person name="Lv J."/>
            <person name="Liu Q."/>
            <person name="Fang K."/>
            <person name="Gong C."/>
            <person name="Xie S."/>
        </authorList>
    </citation>
    <scope>NUCLEOTIDE SEQUENCE</scope>
</reference>
<protein>
    <submittedName>
        <fullName evidence="5">Ribosomal protein S11</fullName>
    </submittedName>
</protein>
<sequence length="119" mass="13634">MQFQNKKIGVVFVLFTANNTFYSLTNFKGEVLFSISAGSQRTKNLKKIVSSTIYITVLKLAKYLQVKKFTHIHVKMKGLSKTKKLIIKAFYYVGLEVLTLQDITSFPHNGCRKKGVRRI</sequence>
<dbReference type="InterPro" id="IPR036967">
    <property type="entry name" value="Ribosomal_uS11_sf"/>
</dbReference>
<comment type="similarity">
    <text evidence="1 4">Belongs to the universal ribosomal protein uS11 family.</text>
</comment>
<dbReference type="PROSITE" id="PS00054">
    <property type="entry name" value="RIBOSOMAL_S11"/>
    <property type="match status" value="1"/>
</dbReference>
<evidence type="ECO:0000313" key="5">
    <source>
        <dbReference type="EMBL" id="ARX95753.1"/>
    </source>
</evidence>
<dbReference type="Gene3D" id="3.30.420.80">
    <property type="entry name" value="Ribosomal protein S11"/>
    <property type="match status" value="1"/>
</dbReference>
<dbReference type="RefSeq" id="YP_009402613.1">
    <property type="nucleotide sequence ID" value="NC_035349.1"/>
</dbReference>
<proteinExistence type="inferred from homology"/>
<dbReference type="GO" id="GO:1990904">
    <property type="term" value="C:ribonucleoprotein complex"/>
    <property type="evidence" value="ECO:0007669"/>
    <property type="project" value="UniProtKB-KW"/>
</dbReference>
<dbReference type="InterPro" id="IPR018102">
    <property type="entry name" value="Ribosomal_uS11_CS"/>
</dbReference>
<dbReference type="AlphaFoldDB" id="A0A1Z1XA84"/>
<dbReference type="GO" id="GO:0005840">
    <property type="term" value="C:ribosome"/>
    <property type="evidence" value="ECO:0007669"/>
    <property type="project" value="UniProtKB-KW"/>
</dbReference>
<dbReference type="PIRSF" id="PIRSF002131">
    <property type="entry name" value="Ribosomal_S11"/>
    <property type="match status" value="1"/>
</dbReference>
<organism evidence="5">
    <name type="scientific">Sheathia arcuata</name>
    <dbReference type="NCBI Taxonomy" id="340433"/>
    <lineage>
        <taxon>Eukaryota</taxon>
        <taxon>Rhodophyta</taxon>
        <taxon>Florideophyceae</taxon>
        <taxon>Nemaliophycidae</taxon>
        <taxon>Batrachospermales</taxon>
        <taxon>Batrachospermaceae</taxon>
        <taxon>Sheathia</taxon>
    </lineage>
</organism>
<dbReference type="Pfam" id="PF00411">
    <property type="entry name" value="Ribosomal_S11"/>
    <property type="match status" value="1"/>
</dbReference>
<keyword evidence="3 4" id="KW-0687">Ribonucleoprotein</keyword>
<dbReference type="GeneID" id="33366647"/>
<keyword evidence="5" id="KW-0496">Mitochondrion</keyword>
<evidence type="ECO:0000256" key="2">
    <source>
        <dbReference type="ARBA" id="ARBA00022980"/>
    </source>
</evidence>
<dbReference type="SUPFAM" id="SSF53137">
    <property type="entry name" value="Translational machinery components"/>
    <property type="match status" value="1"/>
</dbReference>
<keyword evidence="2 4" id="KW-0689">Ribosomal protein</keyword>
<evidence type="ECO:0000256" key="1">
    <source>
        <dbReference type="ARBA" id="ARBA00006194"/>
    </source>
</evidence>
<dbReference type="PANTHER" id="PTHR11759">
    <property type="entry name" value="40S RIBOSOMAL PROTEIN S14/30S RIBOSOMAL PROTEIN S11"/>
    <property type="match status" value="1"/>
</dbReference>
<dbReference type="EMBL" id="KY083064">
    <property type="protein sequence ID" value="ARX95753.1"/>
    <property type="molecule type" value="Genomic_DNA"/>
</dbReference>
<evidence type="ECO:0000256" key="3">
    <source>
        <dbReference type="ARBA" id="ARBA00023274"/>
    </source>
</evidence>
<evidence type="ECO:0000256" key="4">
    <source>
        <dbReference type="RuleBase" id="RU003629"/>
    </source>
</evidence>
<gene>
    <name evidence="5" type="primary">rps11</name>
</gene>